<dbReference type="PANTHER" id="PTHR33303">
    <property type="entry name" value="CYTOPLASMIC PROTEIN-RELATED"/>
    <property type="match status" value="1"/>
</dbReference>
<evidence type="ECO:0000259" key="1">
    <source>
        <dbReference type="SMART" id="SM00881"/>
    </source>
</evidence>
<proteinExistence type="predicted"/>
<protein>
    <submittedName>
        <fullName evidence="2">CoA-binding protein</fullName>
    </submittedName>
</protein>
<feature type="domain" description="CoA-binding" evidence="1">
    <location>
        <begin position="35"/>
        <end position="130"/>
    </location>
</feature>
<dbReference type="PANTHER" id="PTHR33303:SF2">
    <property type="entry name" value="COA-BINDING DOMAIN-CONTAINING PROTEIN"/>
    <property type="match status" value="1"/>
</dbReference>
<name>A0ABT8G9R0_9MICO</name>
<dbReference type="SMART" id="SM00881">
    <property type="entry name" value="CoA_binding"/>
    <property type="match status" value="1"/>
</dbReference>
<gene>
    <name evidence="2" type="ORF">QQX09_08405</name>
</gene>
<dbReference type="RefSeq" id="WP_301133403.1">
    <property type="nucleotide sequence ID" value="NZ_JAUHPW010000005.1"/>
</dbReference>
<sequence>MEHMRLDHHRQAAAEHCPAPVLSDVPGDDELALALARTKRVAVVGCSPNPSRTSYQIAVWLMENTPYELYLVNPAANGEEIRGHGFYDSLAELPVAVDLVDVFRRAEFTPAIATAAVDVHAKALWLQLGISHPDAMSTARGAGMVAVQNRCIKVEYRRLQDRIDSFRAL</sequence>
<dbReference type="Proteomes" id="UP001172728">
    <property type="component" value="Unassembled WGS sequence"/>
</dbReference>
<organism evidence="2 3">
    <name type="scientific">Demequina litoralis</name>
    <dbReference type="NCBI Taxonomy" id="3051660"/>
    <lineage>
        <taxon>Bacteria</taxon>
        <taxon>Bacillati</taxon>
        <taxon>Actinomycetota</taxon>
        <taxon>Actinomycetes</taxon>
        <taxon>Micrococcales</taxon>
        <taxon>Demequinaceae</taxon>
        <taxon>Demequina</taxon>
    </lineage>
</organism>
<reference evidence="2" key="1">
    <citation type="submission" date="2023-06" db="EMBL/GenBank/DDBJ databases">
        <title>Sysu t00192.</title>
        <authorList>
            <person name="Gao L."/>
            <person name="Fang B.-Z."/>
            <person name="Li W.-J."/>
        </authorList>
    </citation>
    <scope>NUCLEOTIDE SEQUENCE</scope>
    <source>
        <strain evidence="2">SYSU T00192</strain>
    </source>
</reference>
<dbReference type="InterPro" id="IPR036291">
    <property type="entry name" value="NAD(P)-bd_dom_sf"/>
</dbReference>
<dbReference type="EMBL" id="JAUHPW010000005">
    <property type="protein sequence ID" value="MDN4475876.1"/>
    <property type="molecule type" value="Genomic_DNA"/>
</dbReference>
<keyword evidence="3" id="KW-1185">Reference proteome</keyword>
<dbReference type="InterPro" id="IPR003781">
    <property type="entry name" value="CoA-bd"/>
</dbReference>
<dbReference type="SUPFAM" id="SSF51735">
    <property type="entry name" value="NAD(P)-binding Rossmann-fold domains"/>
    <property type="match status" value="1"/>
</dbReference>
<evidence type="ECO:0000313" key="2">
    <source>
        <dbReference type="EMBL" id="MDN4475876.1"/>
    </source>
</evidence>
<evidence type="ECO:0000313" key="3">
    <source>
        <dbReference type="Proteomes" id="UP001172728"/>
    </source>
</evidence>
<dbReference type="Pfam" id="PF13380">
    <property type="entry name" value="CoA_binding_2"/>
    <property type="match status" value="1"/>
</dbReference>
<accession>A0ABT8G9R0</accession>
<comment type="caution">
    <text evidence="2">The sequence shown here is derived from an EMBL/GenBank/DDBJ whole genome shotgun (WGS) entry which is preliminary data.</text>
</comment>
<dbReference type="Gene3D" id="3.40.50.720">
    <property type="entry name" value="NAD(P)-binding Rossmann-like Domain"/>
    <property type="match status" value="1"/>
</dbReference>